<organism evidence="1 2">
    <name type="scientific">Castilleja foliolosa</name>
    <dbReference type="NCBI Taxonomy" id="1961234"/>
    <lineage>
        <taxon>Eukaryota</taxon>
        <taxon>Viridiplantae</taxon>
        <taxon>Streptophyta</taxon>
        <taxon>Embryophyta</taxon>
        <taxon>Tracheophyta</taxon>
        <taxon>Spermatophyta</taxon>
        <taxon>Magnoliopsida</taxon>
        <taxon>eudicotyledons</taxon>
        <taxon>Gunneridae</taxon>
        <taxon>Pentapetalae</taxon>
        <taxon>asterids</taxon>
        <taxon>lamiids</taxon>
        <taxon>Lamiales</taxon>
        <taxon>Orobanchaceae</taxon>
        <taxon>Pedicularideae</taxon>
        <taxon>Castillejinae</taxon>
        <taxon>Castilleja</taxon>
    </lineage>
</organism>
<dbReference type="AlphaFoldDB" id="A0ABD3C441"/>
<protein>
    <submittedName>
        <fullName evidence="1">Uncharacterized protein</fullName>
    </submittedName>
</protein>
<proteinExistence type="predicted"/>
<evidence type="ECO:0000313" key="2">
    <source>
        <dbReference type="Proteomes" id="UP001632038"/>
    </source>
</evidence>
<dbReference type="EMBL" id="JAVIJP010000054">
    <property type="protein sequence ID" value="KAL3623921.1"/>
    <property type="molecule type" value="Genomic_DNA"/>
</dbReference>
<dbReference type="Proteomes" id="UP001632038">
    <property type="component" value="Unassembled WGS sequence"/>
</dbReference>
<name>A0ABD3C441_9LAMI</name>
<keyword evidence="2" id="KW-1185">Reference proteome</keyword>
<reference evidence="2" key="1">
    <citation type="journal article" date="2024" name="IScience">
        <title>Strigolactones Initiate the Formation of Haustorium-like Structures in Castilleja.</title>
        <authorList>
            <person name="Buerger M."/>
            <person name="Peterson D."/>
            <person name="Chory J."/>
        </authorList>
    </citation>
    <scope>NUCLEOTIDE SEQUENCE [LARGE SCALE GENOMIC DNA]</scope>
</reference>
<evidence type="ECO:0000313" key="1">
    <source>
        <dbReference type="EMBL" id="KAL3623921.1"/>
    </source>
</evidence>
<accession>A0ABD3C441</accession>
<gene>
    <name evidence="1" type="ORF">CASFOL_032737</name>
</gene>
<comment type="caution">
    <text evidence="1">The sequence shown here is derived from an EMBL/GenBank/DDBJ whole genome shotgun (WGS) entry which is preliminary data.</text>
</comment>
<sequence>MGPCRGDVCGSARVSQEPRVGLSTGGCSIQRTWVADQEAGGGSIRRTWA</sequence>